<dbReference type="Proteomes" id="UP001365542">
    <property type="component" value="Unassembled WGS sequence"/>
</dbReference>
<dbReference type="Pfam" id="PF03144">
    <property type="entry name" value="GTP_EFTU_D2"/>
    <property type="match status" value="1"/>
</dbReference>
<dbReference type="InterPro" id="IPR035647">
    <property type="entry name" value="EFG_III/V"/>
</dbReference>
<dbReference type="PROSITE" id="PS51722">
    <property type="entry name" value="G_TR_2"/>
    <property type="match status" value="1"/>
</dbReference>
<dbReference type="SUPFAM" id="SSF52540">
    <property type="entry name" value="P-loop containing nucleoside triphosphate hydrolases"/>
    <property type="match status" value="1"/>
</dbReference>
<dbReference type="GO" id="GO:0005829">
    <property type="term" value="C:cytosol"/>
    <property type="evidence" value="ECO:0007669"/>
    <property type="project" value="TreeGrafter"/>
</dbReference>
<comment type="subcellular location">
    <subcellularLocation>
        <location evidence="1">Cytoplasm</location>
    </subcellularLocation>
</comment>
<protein>
    <submittedName>
        <fullName evidence="8">Elongation factor 2</fullName>
    </submittedName>
</protein>
<evidence type="ECO:0000313" key="8">
    <source>
        <dbReference type="EMBL" id="KAK6539045.1"/>
    </source>
</evidence>
<evidence type="ECO:0000256" key="5">
    <source>
        <dbReference type="ARBA" id="ARBA00022917"/>
    </source>
</evidence>
<proteinExistence type="predicted"/>
<dbReference type="SUPFAM" id="SSF54980">
    <property type="entry name" value="EF-G C-terminal domain-like"/>
    <property type="match status" value="2"/>
</dbReference>
<keyword evidence="9" id="KW-1185">Reference proteome</keyword>
<dbReference type="InterPro" id="IPR020568">
    <property type="entry name" value="Ribosomal_Su5_D2-typ_SF"/>
</dbReference>
<dbReference type="Gene3D" id="3.30.70.870">
    <property type="entry name" value="Elongation Factor G (Translational Gtpase), domain 3"/>
    <property type="match status" value="1"/>
</dbReference>
<dbReference type="Gene3D" id="2.40.30.10">
    <property type="entry name" value="Translation factors"/>
    <property type="match status" value="1"/>
</dbReference>
<organism evidence="8 9">
    <name type="scientific">Orbilia ellipsospora</name>
    <dbReference type="NCBI Taxonomy" id="2528407"/>
    <lineage>
        <taxon>Eukaryota</taxon>
        <taxon>Fungi</taxon>
        <taxon>Dikarya</taxon>
        <taxon>Ascomycota</taxon>
        <taxon>Pezizomycotina</taxon>
        <taxon>Orbiliomycetes</taxon>
        <taxon>Orbiliales</taxon>
        <taxon>Orbiliaceae</taxon>
        <taxon>Orbilia</taxon>
    </lineage>
</organism>
<dbReference type="NCBIfam" id="TIGR00231">
    <property type="entry name" value="small_GTP"/>
    <property type="match status" value="1"/>
</dbReference>
<dbReference type="SMART" id="SM00889">
    <property type="entry name" value="EFG_IV"/>
    <property type="match status" value="1"/>
</dbReference>
<keyword evidence="3" id="KW-0547">Nucleotide-binding</keyword>
<dbReference type="PANTHER" id="PTHR42908">
    <property type="entry name" value="TRANSLATION ELONGATION FACTOR-RELATED"/>
    <property type="match status" value="1"/>
</dbReference>
<dbReference type="EMBL" id="JAVHJO010000007">
    <property type="protein sequence ID" value="KAK6539045.1"/>
    <property type="molecule type" value="Genomic_DNA"/>
</dbReference>
<dbReference type="InterPro" id="IPR014721">
    <property type="entry name" value="Ribsml_uS5_D2-typ_fold_subgr"/>
</dbReference>
<dbReference type="Gene3D" id="3.40.50.300">
    <property type="entry name" value="P-loop containing nucleotide triphosphate hydrolases"/>
    <property type="match status" value="1"/>
</dbReference>
<keyword evidence="2" id="KW-0963">Cytoplasm</keyword>
<dbReference type="CDD" id="cd01681">
    <property type="entry name" value="aeEF2_snRNP_like_IV"/>
    <property type="match status" value="1"/>
</dbReference>
<dbReference type="GO" id="GO:0003924">
    <property type="term" value="F:GTPase activity"/>
    <property type="evidence" value="ECO:0007669"/>
    <property type="project" value="InterPro"/>
</dbReference>
<gene>
    <name evidence="8" type="primary">EFT1_5</name>
    <name evidence="8" type="ORF">TWF694_010591</name>
</gene>
<dbReference type="Gene3D" id="3.30.70.240">
    <property type="match status" value="1"/>
</dbReference>
<dbReference type="Gene3D" id="3.90.1430.10">
    <property type="entry name" value="Yeast translation eEF2 (G' domain)"/>
    <property type="match status" value="1"/>
</dbReference>
<evidence type="ECO:0000256" key="6">
    <source>
        <dbReference type="ARBA" id="ARBA00023134"/>
    </source>
</evidence>
<dbReference type="InterPro" id="IPR000640">
    <property type="entry name" value="EFG_V-like"/>
</dbReference>
<dbReference type="SUPFAM" id="SSF50447">
    <property type="entry name" value="Translation proteins"/>
    <property type="match status" value="1"/>
</dbReference>
<keyword evidence="6" id="KW-0342">GTP-binding</keyword>
<dbReference type="PRINTS" id="PR00315">
    <property type="entry name" value="ELONGATNFCT"/>
</dbReference>
<dbReference type="Pfam" id="PF00009">
    <property type="entry name" value="GTP_EFTU"/>
    <property type="match status" value="1"/>
</dbReference>
<evidence type="ECO:0000313" key="9">
    <source>
        <dbReference type="Proteomes" id="UP001365542"/>
    </source>
</evidence>
<dbReference type="InterPro" id="IPR005225">
    <property type="entry name" value="Small_GTP-bd"/>
</dbReference>
<comment type="caution">
    <text evidence="8">The sequence shown here is derived from an EMBL/GenBank/DDBJ whole genome shotgun (WGS) entry which is preliminary data.</text>
</comment>
<evidence type="ECO:0000256" key="4">
    <source>
        <dbReference type="ARBA" id="ARBA00022768"/>
    </source>
</evidence>
<dbReference type="Pfam" id="PF00679">
    <property type="entry name" value="EFG_C"/>
    <property type="match status" value="1"/>
</dbReference>
<dbReference type="GO" id="GO:0005525">
    <property type="term" value="F:GTP binding"/>
    <property type="evidence" value="ECO:0007669"/>
    <property type="project" value="UniProtKB-KW"/>
</dbReference>
<evidence type="ECO:0000256" key="1">
    <source>
        <dbReference type="ARBA" id="ARBA00004496"/>
    </source>
</evidence>
<dbReference type="CDD" id="cd16268">
    <property type="entry name" value="EF2_II"/>
    <property type="match status" value="1"/>
</dbReference>
<name>A0AAV9XAD6_9PEZI</name>
<dbReference type="GO" id="GO:1990904">
    <property type="term" value="C:ribonucleoprotein complex"/>
    <property type="evidence" value="ECO:0007669"/>
    <property type="project" value="TreeGrafter"/>
</dbReference>
<keyword evidence="5" id="KW-0648">Protein biosynthesis</keyword>
<dbReference type="InterPro" id="IPR005517">
    <property type="entry name" value="Transl_elong_EFG/EF2_IV"/>
</dbReference>
<dbReference type="PANTHER" id="PTHR42908:SF10">
    <property type="entry name" value="EUKARYOTIC TRANSLATION ELONGATION FACTOR 2"/>
    <property type="match status" value="1"/>
</dbReference>
<dbReference type="InterPro" id="IPR004161">
    <property type="entry name" value="EFTu-like_2"/>
</dbReference>
<dbReference type="Pfam" id="PF03764">
    <property type="entry name" value="EFG_IV"/>
    <property type="match status" value="1"/>
</dbReference>
<dbReference type="InterPro" id="IPR000795">
    <property type="entry name" value="T_Tr_GTP-bd_dom"/>
</dbReference>
<dbReference type="FunFam" id="3.30.70.870:FF:000002">
    <property type="entry name" value="Translation elongation factor 2"/>
    <property type="match status" value="1"/>
</dbReference>
<accession>A0AAV9XAD6</accession>
<dbReference type="GO" id="GO:0043022">
    <property type="term" value="F:ribosome binding"/>
    <property type="evidence" value="ECO:0007669"/>
    <property type="project" value="TreeGrafter"/>
</dbReference>
<feature type="domain" description="Tr-type G" evidence="7">
    <location>
        <begin position="17"/>
        <end position="346"/>
    </location>
</feature>
<dbReference type="AlphaFoldDB" id="A0AAV9XAD6"/>
<keyword evidence="4 8" id="KW-0251">Elongation factor</keyword>
<evidence type="ECO:0000259" key="7">
    <source>
        <dbReference type="PROSITE" id="PS51722"/>
    </source>
</evidence>
<dbReference type="InterPro" id="IPR027417">
    <property type="entry name" value="P-loop_NTPase"/>
</dbReference>
<dbReference type="Gene3D" id="3.30.230.10">
    <property type="match status" value="1"/>
</dbReference>
<evidence type="ECO:0000256" key="3">
    <source>
        <dbReference type="ARBA" id="ARBA00022741"/>
    </source>
</evidence>
<evidence type="ECO:0000256" key="2">
    <source>
        <dbReference type="ARBA" id="ARBA00022490"/>
    </source>
</evidence>
<sequence>MAELTLEELQQFMAKSANIRNVSVIGHVGHGKSTVTDNLVSYAGINTLDSIHEETTEAIKDNQETQTTVKSRPFSLLGRLSAENVAEISDAEGTLVNSPDFLINLIDNPGHTDFFSEVSTSLRISDGAIMVVSAIEGVSGQTERVLQKALSERIKPVLYINKIDSILLESSKEDTYQIFSRIIAQTNTVISTFQDPKLERDWQVSPHLGNVAFGSARGGWAFSIRTFAARYVKKFGIDKTRMMGYLWGNNWFNTTSMTWSSQSPNEGAERAFNQLILDPVLKIYDLVKKANFEAVFEICQKLDIKISNEEKESLNESNLIVTIMARFLPASEALLDMTIIHLPSPQSAQIYRMEILCEGPTEGDEIYDGIRNCSSKTPLVFYVAKMIPVANPANGRFYAFGRVFGGTLKDNIEVKIQRPSSVFGKKEEPFVTRIQSAVYMMASSRRLCGVKDVPAGNIVGLVGVDRFLTKPTTISTSEPTYNLIPMRVSNTPVLTTTVDVKNASDLLQLVKGLKILSKAEFGGVSVSSSNTGQHLLAGGGELHLSTCLKSLEEQYCTVPLNVPSSPLDVQYRETVSTKPEKDATSKSPNNQNRIFFRAEPIGEDLTGAIESNKLNAGDYLAMSRTLVKDFGWNAIDSRKVWTFGPNVTDPNILVDITKGVRYLHEVKDSVVSGFQWATKEGPLSEEPTRSLRFNITDMTLGTDEIARGGDQIIPTVRRVVHASFLMSEPNFMEPFYLAEIQAPESAKNGVYDLLAQKDARVVSEQISGCRYLDIRAFLPVRNSFGLTTEISKTAYGRATSQLTFGRWQYMTLGNPLDTTSRAHELALSIRKKKGLALGIPNINMYHDEIEDDSSLEYAEETQVANQINWQLIAGG</sequence>
<dbReference type="SUPFAM" id="SSF54211">
    <property type="entry name" value="Ribosomal protein S5 domain 2-like"/>
    <property type="match status" value="1"/>
</dbReference>
<reference evidence="8 9" key="1">
    <citation type="submission" date="2019-10" db="EMBL/GenBank/DDBJ databases">
        <authorList>
            <person name="Palmer J.M."/>
        </authorList>
    </citation>
    <scope>NUCLEOTIDE SEQUENCE [LARGE SCALE GENOMIC DNA]</scope>
    <source>
        <strain evidence="8 9">TWF694</strain>
    </source>
</reference>
<dbReference type="GO" id="GO:0003746">
    <property type="term" value="F:translation elongation factor activity"/>
    <property type="evidence" value="ECO:0007669"/>
    <property type="project" value="UniProtKB-KW"/>
</dbReference>
<dbReference type="InterPro" id="IPR009000">
    <property type="entry name" value="Transl_B-barrel_sf"/>
</dbReference>